<dbReference type="FunFam" id="2.60.40.10:FF:000551">
    <property type="entry name" value="Protogenin A"/>
    <property type="match status" value="1"/>
</dbReference>
<feature type="compositionally biased region" description="Basic and acidic residues" evidence="12">
    <location>
        <begin position="1"/>
        <end position="18"/>
    </location>
</feature>
<evidence type="ECO:0000256" key="1">
    <source>
        <dbReference type="ARBA" id="ARBA00004251"/>
    </source>
</evidence>
<evidence type="ECO:0000256" key="10">
    <source>
        <dbReference type="ARBA" id="ARBA00023180"/>
    </source>
</evidence>
<dbReference type="FunFam" id="2.60.40.10:FF:000759">
    <property type="entry name" value="Immunoglobulin superfamily DCC subclass member 4"/>
    <property type="match status" value="1"/>
</dbReference>
<dbReference type="GO" id="GO:0098609">
    <property type="term" value="P:cell-cell adhesion"/>
    <property type="evidence" value="ECO:0007669"/>
    <property type="project" value="TreeGrafter"/>
</dbReference>
<evidence type="ECO:0000313" key="15">
    <source>
        <dbReference type="Ensembl" id="ENSEASP00005009019.1"/>
    </source>
</evidence>
<comment type="similarity">
    <text evidence="2">Belongs to the immunoglobulin superfamily. DCC family.</text>
</comment>
<evidence type="ECO:0000256" key="11">
    <source>
        <dbReference type="ARBA" id="ARBA00023319"/>
    </source>
</evidence>
<dbReference type="InterPro" id="IPR036179">
    <property type="entry name" value="Ig-like_dom_sf"/>
</dbReference>
<evidence type="ECO:0000256" key="6">
    <source>
        <dbReference type="ARBA" id="ARBA00022737"/>
    </source>
</evidence>
<feature type="region of interest" description="Disordered" evidence="12">
    <location>
        <begin position="1"/>
        <end position="20"/>
    </location>
</feature>
<dbReference type="InterPro" id="IPR036116">
    <property type="entry name" value="FN3_sf"/>
</dbReference>
<feature type="domain" description="Fibronectin type-III" evidence="14">
    <location>
        <begin position="733"/>
        <end position="826"/>
    </location>
</feature>
<dbReference type="PROSITE" id="PS50853">
    <property type="entry name" value="FN3"/>
    <property type="match status" value="5"/>
</dbReference>
<organism evidence="15">
    <name type="scientific">Equus asinus asinus</name>
    <dbReference type="NCBI Taxonomy" id="83772"/>
    <lineage>
        <taxon>Eukaryota</taxon>
        <taxon>Metazoa</taxon>
        <taxon>Chordata</taxon>
        <taxon>Craniata</taxon>
        <taxon>Vertebrata</taxon>
        <taxon>Euteleostomi</taxon>
        <taxon>Mammalia</taxon>
        <taxon>Eutheria</taxon>
        <taxon>Laurasiatheria</taxon>
        <taxon>Perissodactyla</taxon>
        <taxon>Equidae</taxon>
        <taxon>Equus</taxon>
    </lineage>
</organism>
<keyword evidence="7" id="KW-1133">Transmembrane helix</keyword>
<name>A0A8C4PJ78_EQUAS</name>
<dbReference type="PANTHER" id="PTHR44170">
    <property type="entry name" value="PROTEIN SIDEKICK"/>
    <property type="match status" value="1"/>
</dbReference>
<feature type="domain" description="Fibronectin type-III" evidence="14">
    <location>
        <begin position="412"/>
        <end position="506"/>
    </location>
</feature>
<dbReference type="InterPro" id="IPR013783">
    <property type="entry name" value="Ig-like_fold"/>
</dbReference>
<feature type="compositionally biased region" description="Basic residues" evidence="12">
    <location>
        <begin position="333"/>
        <end position="347"/>
    </location>
</feature>
<evidence type="ECO:0000256" key="9">
    <source>
        <dbReference type="ARBA" id="ARBA00023157"/>
    </source>
</evidence>
<dbReference type="InterPro" id="IPR003599">
    <property type="entry name" value="Ig_sub"/>
</dbReference>
<evidence type="ECO:0000256" key="5">
    <source>
        <dbReference type="ARBA" id="ARBA00022729"/>
    </source>
</evidence>
<feature type="domain" description="Fibronectin type-III" evidence="14">
    <location>
        <begin position="831"/>
        <end position="926"/>
    </location>
</feature>
<dbReference type="Pfam" id="PF13927">
    <property type="entry name" value="Ig_3"/>
    <property type="match status" value="1"/>
</dbReference>
<dbReference type="FunFam" id="2.60.40.10:FF:000273">
    <property type="entry name" value="contactin-3 isoform X1"/>
    <property type="match status" value="1"/>
</dbReference>
<keyword evidence="6" id="KW-0677">Repeat</keyword>
<feature type="domain" description="Ig-like" evidence="13">
    <location>
        <begin position="121"/>
        <end position="224"/>
    </location>
</feature>
<dbReference type="SMART" id="SM00060">
    <property type="entry name" value="FN3"/>
    <property type="match status" value="5"/>
</dbReference>
<evidence type="ECO:0000256" key="8">
    <source>
        <dbReference type="ARBA" id="ARBA00023136"/>
    </source>
</evidence>
<dbReference type="GO" id="GO:0005886">
    <property type="term" value="C:plasma membrane"/>
    <property type="evidence" value="ECO:0007669"/>
    <property type="project" value="UniProtKB-SubCell"/>
</dbReference>
<dbReference type="PROSITE" id="PS50835">
    <property type="entry name" value="IG_LIKE"/>
    <property type="match status" value="3"/>
</dbReference>
<keyword evidence="10" id="KW-0325">Glycoprotein</keyword>
<keyword evidence="9" id="KW-1015">Disulfide bond</keyword>
<reference evidence="15" key="1">
    <citation type="submission" date="2023-03" db="UniProtKB">
        <authorList>
            <consortium name="Ensembl"/>
        </authorList>
    </citation>
    <scope>IDENTIFICATION</scope>
</reference>
<keyword evidence="3" id="KW-1003">Cell membrane</keyword>
<dbReference type="FunFam" id="2.60.40.10:FF:001038">
    <property type="entry name" value="Immunoglobulin superfamily DCC subclass member 4"/>
    <property type="match status" value="1"/>
</dbReference>
<keyword evidence="8" id="KW-0472">Membrane</keyword>
<dbReference type="SMART" id="SM00409">
    <property type="entry name" value="IG"/>
    <property type="match status" value="3"/>
</dbReference>
<dbReference type="CDD" id="cd00063">
    <property type="entry name" value="FN3"/>
    <property type="match status" value="5"/>
</dbReference>
<dbReference type="Pfam" id="PF00041">
    <property type="entry name" value="fn3"/>
    <property type="match status" value="5"/>
</dbReference>
<dbReference type="Ensembl" id="ENSEAST00005009824.1">
    <property type="protein sequence ID" value="ENSEASP00005009019.1"/>
    <property type="gene ID" value="ENSEASG00005006466.1"/>
</dbReference>
<evidence type="ECO:0000256" key="7">
    <source>
        <dbReference type="ARBA" id="ARBA00022989"/>
    </source>
</evidence>
<dbReference type="SMART" id="SM00408">
    <property type="entry name" value="IGc2"/>
    <property type="match status" value="2"/>
</dbReference>
<accession>A0A8C4PJ78</accession>
<evidence type="ECO:0000259" key="13">
    <source>
        <dbReference type="PROSITE" id="PS50835"/>
    </source>
</evidence>
<keyword evidence="5" id="KW-0732">Signal</keyword>
<protein>
    <submittedName>
        <fullName evidence="15">Immunoglobulin superfamily DCC subclass member 4</fullName>
    </submittedName>
</protein>
<feature type="domain" description="Fibronectin type-III" evidence="14">
    <location>
        <begin position="508"/>
        <end position="604"/>
    </location>
</feature>
<dbReference type="FunFam" id="2.60.40.10:FF:000456">
    <property type="entry name" value="protogenin isoform X2"/>
    <property type="match status" value="1"/>
</dbReference>
<dbReference type="InterPro" id="IPR003598">
    <property type="entry name" value="Ig_sub2"/>
</dbReference>
<dbReference type="AlphaFoldDB" id="A0A8C4PJ78"/>
<dbReference type="InterPro" id="IPR007110">
    <property type="entry name" value="Ig-like_dom"/>
</dbReference>
<feature type="domain" description="Ig-like" evidence="13">
    <location>
        <begin position="237"/>
        <end position="402"/>
    </location>
</feature>
<dbReference type="SUPFAM" id="SSF48726">
    <property type="entry name" value="Immunoglobulin"/>
    <property type="match status" value="2"/>
</dbReference>
<feature type="compositionally biased region" description="Low complexity" evidence="12">
    <location>
        <begin position="305"/>
        <end position="318"/>
    </location>
</feature>
<feature type="domain" description="Fibronectin type-III" evidence="14">
    <location>
        <begin position="613"/>
        <end position="724"/>
    </location>
</feature>
<comment type="subcellular location">
    <subcellularLocation>
        <location evidence="1">Cell membrane</location>
        <topology evidence="1">Single-pass type I membrane protein</topology>
    </subcellularLocation>
</comment>
<evidence type="ECO:0000256" key="3">
    <source>
        <dbReference type="ARBA" id="ARBA00022475"/>
    </source>
</evidence>
<sequence length="1231" mass="132106">LRRRDCGRGRPPRGRELAGELPLPPEMTVELSCGAGPLQVILGPEQAVLLDCSLGSAAAGPPTSVTWSKDGGVLPEYDYLRLLPNGSLWLSQPLSPAGSDEAAPGASEVIEGSYSCLAHGPLGVVASQAAVVKLATLAGFSLHPESQTVEENGTARFECHIEGLPAPVITWEKDQVTVPEEPRLITLPNGVLQILDVQESDAGSYRCVATNSARRRFSQEALLSVAGRESLASTRGQDVVIVAAPENTTVVSGQSVVMECVASADPTPFVSWVRQGKWKEGTRGHGKGGVWHLTCPQVRDPGTLASMSAAPTSPARATSPPPPRSSACWRPLPSRRRPRRCRGRGPARRASCAARPESRGPCCVQCGGGSLVITQIGLQDAGYYQCVAENGAGTACAAAPLAVVVREGLPSAPTRVTATPLSSSAVLVAWERPELHSEQIIGFSLHYQKARGMDNVEYQFAVNNDTTELQVRDLEPNTDYEFYVVAYSQLGASRTSTPALVHTPDDVPSAAPQLSLSSPNPSDIRVAWLPLPPSLSNGQVVKYKIEYSLGREDQIFSTEVPGNETQLTLNSLQPNKVYRVRISAGTGAGYGAPSQWMQHRTPSMHNQSHVPFAPAELKVRARMESLVVSWQPPPHPAQISGYKLYWREVGAEEEANGESPPGGRGDQAWDVGPVRLKKKVKQYELTQLVPGQLYEVKLVAFNKHEDGYAAVWKGKTEKAPTPDLPIQRGPPLPPAHVHAESNSSTSIWLRWKKPDFTTVKIVNYTVRFSPWGLRNASLVTYYTSSGEDILIGGLKPFTKYEFAIQSHGVDMDGPFGSVVERSTLPDRPSTPPSDLRLSPLTPSTVRLHWCPPTEPNGEIVEYLILYSNNHTQPEHQWTLLTTEGNIFSAEVHGLESDTRYFFKMGARTEVGPGPFSGLQDVITLQEKLSDSLDVHSVTGIIVGVCLGLLCLLACMCAGLRRSPHREALPGLSSTATTGNPTLYSRAHLGPPSPPAAHELESLVHPRPQDWSPPPSDIEDRAEVHSLMGGGVSDCRGHSKRKISWAQPGGPSWAGSWAGCELPQAGPMPSLTRALLPPAGTGQTLLLQALVYDAIKGNGRKKPPPACRNQVEAEVIVHSDFSASKGNLHLHLRDLEPEDPLPLEAPDLTSSVVDLGQGADWLDRELGGCGQTTTGPDRLTCLPEAANVSCTYPDLQPSEALEEAPGNSCQPKATPCPLGASPGLPRAPLPSA</sequence>
<dbReference type="FunFam" id="2.60.40.10:FF:000455">
    <property type="entry name" value="Protogenin A"/>
    <property type="match status" value="1"/>
</dbReference>
<keyword evidence="4" id="KW-0812">Transmembrane</keyword>
<feature type="region of interest" description="Disordered" evidence="12">
    <location>
        <begin position="302"/>
        <end position="350"/>
    </location>
</feature>
<evidence type="ECO:0000259" key="14">
    <source>
        <dbReference type="PROSITE" id="PS50853"/>
    </source>
</evidence>
<feature type="domain" description="Ig-like" evidence="13">
    <location>
        <begin position="25"/>
        <end position="118"/>
    </location>
</feature>
<proteinExistence type="inferred from homology"/>
<dbReference type="FunFam" id="2.60.40.10:FF:001755">
    <property type="entry name" value="Immunoglobulin superfamily DCC subclass member 4"/>
    <property type="match status" value="1"/>
</dbReference>
<gene>
    <name evidence="15" type="primary">IGDCC4</name>
</gene>
<dbReference type="PANTHER" id="PTHR44170:SF5">
    <property type="entry name" value="IMMUNOGLOBULIN SUPERFAMILY DCC SUBCLASS MEMBER 4"/>
    <property type="match status" value="1"/>
</dbReference>
<evidence type="ECO:0000256" key="4">
    <source>
        <dbReference type="ARBA" id="ARBA00022692"/>
    </source>
</evidence>
<evidence type="ECO:0000256" key="2">
    <source>
        <dbReference type="ARBA" id="ARBA00009588"/>
    </source>
</evidence>
<feature type="region of interest" description="Disordered" evidence="12">
    <location>
        <begin position="1197"/>
        <end position="1231"/>
    </location>
</feature>
<evidence type="ECO:0000256" key="12">
    <source>
        <dbReference type="SAM" id="MobiDB-lite"/>
    </source>
</evidence>
<dbReference type="InterPro" id="IPR003961">
    <property type="entry name" value="FN3_dom"/>
</dbReference>
<keyword evidence="11" id="KW-0393">Immunoglobulin domain</keyword>
<dbReference type="Gene3D" id="2.60.40.10">
    <property type="entry name" value="Immunoglobulins"/>
    <property type="match status" value="9"/>
</dbReference>
<dbReference type="SUPFAM" id="SSF49265">
    <property type="entry name" value="Fibronectin type III"/>
    <property type="match status" value="3"/>
</dbReference>